<dbReference type="InterPro" id="IPR042197">
    <property type="entry name" value="Apaf_helical"/>
</dbReference>
<dbReference type="Gene3D" id="1.10.10.10">
    <property type="entry name" value="Winged helix-like DNA-binding domain superfamily/Winged helix DNA-binding domain"/>
    <property type="match status" value="1"/>
</dbReference>
<evidence type="ECO:0000313" key="9">
    <source>
        <dbReference type="EMBL" id="GAY67733.1"/>
    </source>
</evidence>
<evidence type="ECO:0000256" key="5">
    <source>
        <dbReference type="ARBA" id="ARBA00022821"/>
    </source>
</evidence>
<feature type="domain" description="AAA+ ATPase" evidence="8">
    <location>
        <begin position="201"/>
        <end position="339"/>
    </location>
</feature>
<dbReference type="AlphaFoldDB" id="A0A2H5QT28"/>
<dbReference type="PANTHER" id="PTHR33463">
    <property type="entry name" value="NB-ARC DOMAIN-CONTAINING PROTEIN-RELATED"/>
    <property type="match status" value="1"/>
</dbReference>
<dbReference type="InterPro" id="IPR002182">
    <property type="entry name" value="NB-ARC"/>
</dbReference>
<keyword evidence="5" id="KW-0611">Plant defense</keyword>
<keyword evidence="10" id="KW-1185">Reference proteome</keyword>
<gene>
    <name evidence="9" type="ORF">CUMW_258880</name>
</gene>
<evidence type="ECO:0000256" key="6">
    <source>
        <dbReference type="ARBA" id="ARBA00022840"/>
    </source>
</evidence>
<dbReference type="FunFam" id="3.40.50.300:FF:001091">
    <property type="entry name" value="Probable disease resistance protein At1g61300"/>
    <property type="match status" value="1"/>
</dbReference>
<evidence type="ECO:0000256" key="3">
    <source>
        <dbReference type="ARBA" id="ARBA00022737"/>
    </source>
</evidence>
<dbReference type="Pfam" id="PF23247">
    <property type="entry name" value="LRR_RPS2"/>
    <property type="match status" value="3"/>
</dbReference>
<keyword evidence="6" id="KW-0067">ATP-binding</keyword>
<evidence type="ECO:0000256" key="7">
    <source>
        <dbReference type="SAM" id="Coils"/>
    </source>
</evidence>
<proteinExistence type="inferred from homology"/>
<dbReference type="Gene3D" id="3.80.10.10">
    <property type="entry name" value="Ribonuclease Inhibitor"/>
    <property type="match status" value="3"/>
</dbReference>
<keyword evidence="4" id="KW-0547">Nucleotide-binding</keyword>
<dbReference type="Gene3D" id="1.10.8.430">
    <property type="entry name" value="Helical domain of apoptotic protease-activating factors"/>
    <property type="match status" value="1"/>
</dbReference>
<dbReference type="PANTHER" id="PTHR33463:SF135">
    <property type="entry name" value="RESISTANCE PROTEIN RPS2, PUTATIVE-RELATED"/>
    <property type="match status" value="1"/>
</dbReference>
<keyword evidence="2" id="KW-0433">Leucine-rich repeat</keyword>
<reference evidence="9 10" key="1">
    <citation type="journal article" date="2017" name="Front. Genet.">
        <title>Draft sequencing of the heterozygous diploid genome of Satsuma (Citrus unshiu Marc.) using a hybrid assembly approach.</title>
        <authorList>
            <person name="Shimizu T."/>
            <person name="Tanizawa Y."/>
            <person name="Mochizuki T."/>
            <person name="Nagasaki H."/>
            <person name="Yoshioka T."/>
            <person name="Toyoda A."/>
            <person name="Fujiyama A."/>
            <person name="Kaminuma E."/>
            <person name="Nakamura Y."/>
        </authorList>
    </citation>
    <scope>NUCLEOTIDE SEQUENCE [LARGE SCALE GENOMIC DNA]</scope>
    <source>
        <strain evidence="10">cv. Miyagawa wase</strain>
    </source>
</reference>
<dbReference type="EMBL" id="BDQV01000754">
    <property type="protein sequence ID" value="GAY67733.1"/>
    <property type="molecule type" value="Genomic_DNA"/>
</dbReference>
<dbReference type="InterPro" id="IPR057135">
    <property type="entry name" value="At4g27190-like_LRR"/>
</dbReference>
<accession>A0A2H5QT28</accession>
<dbReference type="InterPro" id="IPR032675">
    <property type="entry name" value="LRR_dom_sf"/>
</dbReference>
<dbReference type="GO" id="GO:0043531">
    <property type="term" value="F:ADP binding"/>
    <property type="evidence" value="ECO:0007669"/>
    <property type="project" value="InterPro"/>
</dbReference>
<name>A0A2H5QT28_CITUN</name>
<dbReference type="InterPro" id="IPR027417">
    <property type="entry name" value="P-loop_NTPase"/>
</dbReference>
<evidence type="ECO:0000256" key="1">
    <source>
        <dbReference type="ARBA" id="ARBA00008894"/>
    </source>
</evidence>
<comment type="similarity">
    <text evidence="1">Belongs to the disease resistance NB-LRR family.</text>
</comment>
<organism evidence="9 10">
    <name type="scientific">Citrus unshiu</name>
    <name type="common">Satsuma mandarin</name>
    <name type="synonym">Citrus nobilis var. unshiu</name>
    <dbReference type="NCBI Taxonomy" id="55188"/>
    <lineage>
        <taxon>Eukaryota</taxon>
        <taxon>Viridiplantae</taxon>
        <taxon>Streptophyta</taxon>
        <taxon>Embryophyta</taxon>
        <taxon>Tracheophyta</taxon>
        <taxon>Spermatophyta</taxon>
        <taxon>Magnoliopsida</taxon>
        <taxon>eudicotyledons</taxon>
        <taxon>Gunneridae</taxon>
        <taxon>Pentapetalae</taxon>
        <taxon>rosids</taxon>
        <taxon>malvids</taxon>
        <taxon>Sapindales</taxon>
        <taxon>Rutaceae</taxon>
        <taxon>Aurantioideae</taxon>
        <taxon>Citrus</taxon>
    </lineage>
</organism>
<protein>
    <recommendedName>
        <fullName evidence="8">AAA+ ATPase domain-containing protein</fullName>
    </recommendedName>
</protein>
<keyword evidence="3" id="KW-0677">Repeat</keyword>
<dbReference type="GO" id="GO:0005524">
    <property type="term" value="F:ATP binding"/>
    <property type="evidence" value="ECO:0007669"/>
    <property type="project" value="UniProtKB-KW"/>
</dbReference>
<dbReference type="Pfam" id="PF00931">
    <property type="entry name" value="NB-ARC"/>
    <property type="match status" value="1"/>
</dbReference>
<dbReference type="Gene3D" id="3.40.50.300">
    <property type="entry name" value="P-loop containing nucleotide triphosphate hydrolases"/>
    <property type="match status" value="1"/>
</dbReference>
<dbReference type="SMART" id="SM00382">
    <property type="entry name" value="AAA"/>
    <property type="match status" value="1"/>
</dbReference>
<evidence type="ECO:0000256" key="2">
    <source>
        <dbReference type="ARBA" id="ARBA00022614"/>
    </source>
</evidence>
<evidence type="ECO:0000313" key="10">
    <source>
        <dbReference type="Proteomes" id="UP000236630"/>
    </source>
</evidence>
<dbReference type="PRINTS" id="PR00364">
    <property type="entry name" value="DISEASERSIST"/>
</dbReference>
<dbReference type="InterPro" id="IPR036388">
    <property type="entry name" value="WH-like_DNA-bd_sf"/>
</dbReference>
<feature type="coiled-coil region" evidence="7">
    <location>
        <begin position="57"/>
        <end position="84"/>
    </location>
</feature>
<dbReference type="Proteomes" id="UP000236630">
    <property type="component" value="Unassembled WGS sequence"/>
</dbReference>
<dbReference type="SUPFAM" id="SSF52540">
    <property type="entry name" value="P-loop containing nucleoside triphosphate hydrolases"/>
    <property type="match status" value="1"/>
</dbReference>
<dbReference type="FunFam" id="1.10.10.10:FF:000322">
    <property type="entry name" value="Probable disease resistance protein At1g63360"/>
    <property type="match status" value="1"/>
</dbReference>
<evidence type="ECO:0000259" key="8">
    <source>
        <dbReference type="SMART" id="SM00382"/>
    </source>
</evidence>
<dbReference type="GO" id="GO:0006952">
    <property type="term" value="P:defense response"/>
    <property type="evidence" value="ECO:0007669"/>
    <property type="project" value="UniProtKB-KW"/>
</dbReference>
<evidence type="ECO:0000256" key="4">
    <source>
        <dbReference type="ARBA" id="ARBA00022741"/>
    </source>
</evidence>
<dbReference type="InterPro" id="IPR050905">
    <property type="entry name" value="Plant_NBS-LRR"/>
</dbReference>
<sequence>MKHDPDLAIKPQSFFMLLEVTRSLKINSMEILLAVATKLGELLVDATVKQARYLFCFNNIVKELKDKETNLKEAQDGINEKVEEERQKHCAVVVEKDVEKWLADVVEEMADVRNLKAKIDEKKSCFNGWCPNWGFRYWMGRKASKETRKLSDLQDRGKFNTVALPKPLPSDKEMPIPRFFSSFETTESACNQITEALKKGSTKMVGLHGLGGVGKTTLAKFVGNQLRQQKIFDEVGIATVSQDPNIINVQSELAKSLGWVLDEVEEQERADRLRLMFSESKSSKILVILDDVWNELELETIGIPIGDRGNRCKILLTTRIQPVCDSMGCDTRIQLGVLKREEGLALLRKHAGIDVADSTLIDVSKRVAGECKGLPLAIKAVGSALRGKGFGEWKVALHKLKNAKLNTIEGIGKDDQDVYHCLKFSYDYLNGEDSRSCFLLCSLFPEDYEIYLEDLVGYAMALDWYQAESIEEARSLVSGTIKELKASSLLLDTGYDRYVKMHDIVRDVALWIGSVGKKYFTSKVGIGLAERAVEEGLEQYKGISMVGNKKEELPNGLAFSNLHILRLHNTEYDYKLEVPEHFFKEMPALKVVTIIGGVLSVKSLEFLINLQVLQLIRCEVSDPSFLGKLKRLQIIYLEKSPIEIPDELGDELSRLKLLYIDTGSISPITINKFPQLEEFYGLIKNWAVEEMSSEESYARCAESDSQPDGSVVCLPKDFSFPKLQRYDINKDDSDDCEIYRGIRSLYIKNNHPKATLVIFSALYPELENLYLNWVRGCQNIVPSIDERGLNELTICHVTDCKALECIMDASKSPHGKSGNPVMLSRLAELYMRGLPELKWIWKAPAQHVISLQSLTELSVSWCKNLTYIFTLSQARSLVQLKSLEVSHCKRLECIVEAKFDHNEREISVGDGNIILALPSLRKLRFKYLPELISFCSENYYSTWPALEELDLASCPKLTVNSTELEVNLQCLGEKLRILKVGECFLLSDTIPALLKHGLKNLEELGIRELGVQVIFQVEAIIAEGQENKLFPCLKTLYLYDLRELQVLYHEGPTHNFSLQSLTRFSVKGCTMLRRLFSSTLARNLLQLKELEIYNCRELEQIIDEDEDEDHLQPVCFPKLTSITVDSCPKLKHLFHISVAPSLQKLTHLWIEGNDELEEVFWHKDGAEVTDYNEIVMNELQGFRLLDLPNLTNFWPAGYQIPIPSAPNEDVHNCPRLRGNSEGDI</sequence>
<keyword evidence="7" id="KW-0175">Coiled coil</keyword>
<dbReference type="InterPro" id="IPR003593">
    <property type="entry name" value="AAA+_ATPase"/>
</dbReference>
<comment type="caution">
    <text evidence="9">The sequence shown here is derived from an EMBL/GenBank/DDBJ whole genome shotgun (WGS) entry which is preliminary data.</text>
</comment>
<dbReference type="SUPFAM" id="SSF52058">
    <property type="entry name" value="L domain-like"/>
    <property type="match status" value="1"/>
</dbReference>